<dbReference type="eggNOG" id="COG3325">
    <property type="taxonomic scope" value="Bacteria"/>
</dbReference>
<dbReference type="GO" id="GO:0008061">
    <property type="term" value="F:chitin binding"/>
    <property type="evidence" value="ECO:0007669"/>
    <property type="project" value="InterPro"/>
</dbReference>
<reference evidence="7 8" key="1">
    <citation type="journal article" date="2012" name="Int. J. Syst. Evol. Microbiol.">
        <title>Vibrio caribbeanicus sp. nov., isolated from the marine sponge Scleritoderma cyanea.</title>
        <authorList>
            <person name="Hoffmann M."/>
            <person name="Monday S.R."/>
            <person name="Allard M.W."/>
            <person name="Strain E.A."/>
            <person name="Whittaker P."/>
            <person name="Naum M."/>
            <person name="McCarthy P.J."/>
            <person name="Lopez J.V."/>
            <person name="Fischer M."/>
            <person name="Brown E.W."/>
        </authorList>
    </citation>
    <scope>NUCLEOTIDE SEQUENCE [LARGE SCALE GENOMIC DNA]</scope>
    <source>
        <strain evidence="8">DSMZ 21326</strain>
    </source>
</reference>
<keyword evidence="4" id="KW-0624">Polysaccharide degradation</keyword>
<dbReference type="Proteomes" id="UP000006228">
    <property type="component" value="Unassembled WGS sequence"/>
</dbReference>
<dbReference type="AlphaFoldDB" id="E8M423"/>
<dbReference type="EC" id="3.2.1.14" evidence="2"/>
<feature type="signal peptide" evidence="5">
    <location>
        <begin position="1"/>
        <end position="24"/>
    </location>
</feature>
<dbReference type="Gene3D" id="3.20.20.80">
    <property type="entry name" value="Glycosidases"/>
    <property type="match status" value="1"/>
</dbReference>
<dbReference type="GO" id="GO:0006032">
    <property type="term" value="P:chitin catabolic process"/>
    <property type="evidence" value="ECO:0007669"/>
    <property type="project" value="UniProtKB-KW"/>
</dbReference>
<dbReference type="SUPFAM" id="SSF51445">
    <property type="entry name" value="(Trans)glycosidases"/>
    <property type="match status" value="1"/>
</dbReference>
<keyword evidence="4" id="KW-0119">Carbohydrate metabolism</keyword>
<evidence type="ECO:0000259" key="6">
    <source>
        <dbReference type="PROSITE" id="PS51910"/>
    </source>
</evidence>
<comment type="caution">
    <text evidence="7">The sequence shown here is derived from an EMBL/GenBank/DDBJ whole genome shotgun (WGS) entry which is preliminary data.</text>
</comment>
<dbReference type="PANTHER" id="PTHR11177">
    <property type="entry name" value="CHITINASE"/>
    <property type="match status" value="1"/>
</dbReference>
<evidence type="ECO:0000256" key="5">
    <source>
        <dbReference type="SAM" id="SignalP"/>
    </source>
</evidence>
<dbReference type="InterPro" id="IPR029070">
    <property type="entry name" value="Chitinase_insertion_sf"/>
</dbReference>
<dbReference type="InterPro" id="IPR017853">
    <property type="entry name" value="GH"/>
</dbReference>
<evidence type="ECO:0000256" key="1">
    <source>
        <dbReference type="ARBA" id="ARBA00000822"/>
    </source>
</evidence>
<name>E8M423_PHOS4</name>
<keyword evidence="5" id="KW-0732">Signal</keyword>
<protein>
    <recommendedName>
        <fullName evidence="2">chitinase</fullName>
        <ecNumber evidence="2">3.2.1.14</ecNumber>
    </recommendedName>
</protein>
<proteinExistence type="predicted"/>
<dbReference type="Gene3D" id="3.10.50.10">
    <property type="match status" value="1"/>
</dbReference>
<gene>
    <name evidence="7" type="ORF">VISI1226_14173</name>
</gene>
<dbReference type="InterPro" id="IPR001223">
    <property type="entry name" value="Glyco_hydro18_cat"/>
</dbReference>
<dbReference type="OrthoDB" id="9775889at2"/>
<dbReference type="InterPro" id="IPR011583">
    <property type="entry name" value="Chitinase_II/V-like_cat"/>
</dbReference>
<dbReference type="RefSeq" id="WP_008074890.1">
    <property type="nucleotide sequence ID" value="NZ_AEVT01000025.1"/>
</dbReference>
<evidence type="ECO:0000313" key="8">
    <source>
        <dbReference type="Proteomes" id="UP000006228"/>
    </source>
</evidence>
<dbReference type="SMART" id="SM00636">
    <property type="entry name" value="Glyco_18"/>
    <property type="match status" value="1"/>
</dbReference>
<evidence type="ECO:0000256" key="2">
    <source>
        <dbReference type="ARBA" id="ARBA00012729"/>
    </source>
</evidence>
<dbReference type="GO" id="GO:0008843">
    <property type="term" value="F:endochitinase activity"/>
    <property type="evidence" value="ECO:0007669"/>
    <property type="project" value="UniProtKB-EC"/>
</dbReference>
<dbReference type="PROSITE" id="PS51910">
    <property type="entry name" value="GH18_2"/>
    <property type="match status" value="1"/>
</dbReference>
<evidence type="ECO:0000313" key="7">
    <source>
        <dbReference type="EMBL" id="EGA71206.1"/>
    </source>
</evidence>
<keyword evidence="3" id="KW-0146">Chitin degradation</keyword>
<feature type="domain" description="GH18" evidence="6">
    <location>
        <begin position="207"/>
        <end position="657"/>
    </location>
</feature>
<evidence type="ECO:0000256" key="4">
    <source>
        <dbReference type="ARBA" id="ARBA00023326"/>
    </source>
</evidence>
<feature type="chain" id="PRO_5003224667" description="chitinase" evidence="5">
    <location>
        <begin position="25"/>
        <end position="950"/>
    </location>
</feature>
<dbReference type="GeneID" id="95571697"/>
<dbReference type="EMBL" id="AEVT01000025">
    <property type="protein sequence ID" value="EGA71206.1"/>
    <property type="molecule type" value="Genomic_DNA"/>
</dbReference>
<dbReference type="GO" id="GO:0000272">
    <property type="term" value="P:polysaccharide catabolic process"/>
    <property type="evidence" value="ECO:0007669"/>
    <property type="project" value="UniProtKB-KW"/>
</dbReference>
<evidence type="ECO:0000256" key="3">
    <source>
        <dbReference type="ARBA" id="ARBA00023024"/>
    </source>
</evidence>
<accession>E8M423</accession>
<organism evidence="7 8">
    <name type="scientific">Vibrio sinaloensis DSM 21326</name>
    <dbReference type="NCBI Taxonomy" id="945550"/>
    <lineage>
        <taxon>Bacteria</taxon>
        <taxon>Pseudomonadati</taxon>
        <taxon>Pseudomonadota</taxon>
        <taxon>Gammaproteobacteria</taxon>
        <taxon>Vibrionales</taxon>
        <taxon>Vibrionaceae</taxon>
        <taxon>Vibrio</taxon>
        <taxon>Vibrio oreintalis group</taxon>
    </lineage>
</organism>
<dbReference type="InterPro" id="IPR050314">
    <property type="entry name" value="Glycosyl_Hydrlase_18"/>
</dbReference>
<dbReference type="PANTHER" id="PTHR11177:SF317">
    <property type="entry name" value="CHITINASE 12-RELATED"/>
    <property type="match status" value="1"/>
</dbReference>
<dbReference type="Pfam" id="PF00704">
    <property type="entry name" value="Glyco_hydro_18"/>
    <property type="match status" value="1"/>
</dbReference>
<sequence>MKKFKLSSAALSVAMCMHGGAALASDLPIWDGTTHYDAGAGGSITGYPFVVDFGGVEMTAAWYVDGAPDLGPEYPNIQELYAQNPDDSLVRQFIFWCPGATAPGSPDFVEGFPDYTSPWSRSGGASTTSASCEESYLALHGGDDGGEPEEETSTLVMDAKSIETHEINGFDPTGGSIVDDEKQNYLSKTSSRVMKHLSNEYERTTDQKVSAYITDWSQYDARISNPNVDSNGDGKVDLSESGRGFDLQRMIDNPTMFDVLIFSFMGICGDTGTNAATISSHCTGAFNGGEDSENGEVILVDHWGDMASQVNTGTPGNFDISPTNWKSFIGNDTAVGGALGGMFAVQDAARARGHELELALSIGGWSMSGYFSEVAKTPELRANFVNSVVEFAAAWNDGEQKRFHRIDIDWEYPGFGPEGSSCSTCSEDGENYVTLLQQLREVLDSNPHTQGMKITVATVGVPEKMAEMEPVFASNIVDDYFVMTYDFWGTGWADNLDHHSNLYRGENSADEAIQYIAGLGVPKSKIHVGYAGYGRSGAGVTDFANKQYDKTAKAVGTFENGAPEMADLVFNWLDLGDNPETSPSGKNDFSLITDFSAQAQLLYNETTNNIISLDTPTTVKAKAKYAKEQGLGGIFSWAGDQENGMLANAAHEGLGHTAKGDLVWDMAQSYGCGQGIVEWGNPEAYQELTEAESDAVCKGVFEKDYSGYKRIHSSDTNTMSNLLGDNKPAVGQTITMKVKQAGETLFVAAGSIRDNSHNEGVYDYTRILAQGYGGTVLPLYKVNGDDHYARFIYGHRNSSGFINPKSVPASNYKNGLYCAYDCEDITVEYGKIPEVYNVEKQVSGPSVEPGTTMRLVATLGEEEVYRSEFVTNDYHNLSYRWPDMLCSQGIQKDFAEEQAQIAAGEQVDGLVLACGEMSGINKVETINGTNYRNYVWSNNPHVTVTIEAVK</sequence>
<comment type="catalytic activity">
    <reaction evidence="1">
        <text>Random endo-hydrolysis of N-acetyl-beta-D-glucosaminide (1-&gt;4)-beta-linkages in chitin and chitodextrins.</text>
        <dbReference type="EC" id="3.2.1.14"/>
    </reaction>
</comment>